<comment type="caution">
    <text evidence="2">The sequence shown here is derived from an EMBL/GenBank/DDBJ whole genome shotgun (WGS) entry which is preliminary data.</text>
</comment>
<dbReference type="Proteomes" id="UP000073492">
    <property type="component" value="Unassembled WGS sequence"/>
</dbReference>
<feature type="region of interest" description="Disordered" evidence="1">
    <location>
        <begin position="47"/>
        <end position="88"/>
    </location>
</feature>
<dbReference type="AlphaFoldDB" id="A0A139IKS8"/>
<sequence>MATDAMLDKFRTYLETCSEGITRHGCHHFDFSERMAGQIMSTLQQVGQSAGAKLERRQRKKAKSDLVTPRPGHRAIGRHLDHSTEKDRQGPLEADFNVFINADAGLTCSRGSKGCHVRLQCPEIRSREGTMPQSEYFNRRLNLTKRDRESRNLFGKVLGMSIVDSLYRSQHRPGGGVMRSSSLMRVNGRAT</sequence>
<gene>
    <name evidence="2" type="ORF">AC579_2220</name>
</gene>
<evidence type="ECO:0000313" key="2">
    <source>
        <dbReference type="EMBL" id="KXT15388.1"/>
    </source>
</evidence>
<organism evidence="2 3">
    <name type="scientific">Pseudocercospora musae</name>
    <dbReference type="NCBI Taxonomy" id="113226"/>
    <lineage>
        <taxon>Eukaryota</taxon>
        <taxon>Fungi</taxon>
        <taxon>Dikarya</taxon>
        <taxon>Ascomycota</taxon>
        <taxon>Pezizomycotina</taxon>
        <taxon>Dothideomycetes</taxon>
        <taxon>Dothideomycetidae</taxon>
        <taxon>Mycosphaerellales</taxon>
        <taxon>Mycosphaerellaceae</taxon>
        <taxon>Pseudocercospora</taxon>
    </lineage>
</organism>
<reference evidence="2 3" key="1">
    <citation type="submission" date="2015-07" db="EMBL/GenBank/DDBJ databases">
        <title>Comparative genomics of the Sigatoka disease complex on banana suggests a link between parallel evolutionary changes in Pseudocercospora fijiensis and Pseudocercospora eumusae and increased virulence on the banana host.</title>
        <authorList>
            <person name="Chang T.-C."/>
            <person name="Salvucci A."/>
            <person name="Crous P.W."/>
            <person name="Stergiopoulos I."/>
        </authorList>
    </citation>
    <scope>NUCLEOTIDE SEQUENCE [LARGE SCALE GENOMIC DNA]</scope>
    <source>
        <strain evidence="2 3">CBS 116634</strain>
    </source>
</reference>
<evidence type="ECO:0000313" key="3">
    <source>
        <dbReference type="Proteomes" id="UP000073492"/>
    </source>
</evidence>
<accession>A0A139IKS8</accession>
<name>A0A139IKS8_9PEZI</name>
<protein>
    <submittedName>
        <fullName evidence="2">Uncharacterized protein</fullName>
    </submittedName>
</protein>
<feature type="region of interest" description="Disordered" evidence="1">
    <location>
        <begin position="170"/>
        <end position="191"/>
    </location>
</feature>
<keyword evidence="3" id="KW-1185">Reference proteome</keyword>
<feature type="compositionally biased region" description="Polar residues" evidence="1">
    <location>
        <begin position="179"/>
        <end position="191"/>
    </location>
</feature>
<feature type="compositionally biased region" description="Basic and acidic residues" evidence="1">
    <location>
        <begin position="78"/>
        <end position="88"/>
    </location>
</feature>
<dbReference type="EMBL" id="LFZO01000059">
    <property type="protein sequence ID" value="KXT15388.1"/>
    <property type="molecule type" value="Genomic_DNA"/>
</dbReference>
<proteinExistence type="predicted"/>
<evidence type="ECO:0000256" key="1">
    <source>
        <dbReference type="SAM" id="MobiDB-lite"/>
    </source>
</evidence>